<evidence type="ECO:0000313" key="2">
    <source>
        <dbReference type="EMBL" id="QXL86126.1"/>
    </source>
</evidence>
<dbReference type="EMBL" id="CP078073">
    <property type="protein sequence ID" value="QXL86126.1"/>
    <property type="molecule type" value="Genomic_DNA"/>
</dbReference>
<gene>
    <name evidence="2" type="ORF">KUL25_11550</name>
</gene>
<dbReference type="AlphaFoldDB" id="A0A975TRM5"/>
<feature type="chain" id="PRO_5037629990" evidence="1">
    <location>
        <begin position="22"/>
        <end position="139"/>
    </location>
</feature>
<evidence type="ECO:0000256" key="1">
    <source>
        <dbReference type="SAM" id="SignalP"/>
    </source>
</evidence>
<dbReference type="EMBL" id="JAIMBW010000001">
    <property type="protein sequence ID" value="MBY4893399.1"/>
    <property type="molecule type" value="Genomic_DNA"/>
</dbReference>
<dbReference type="Pfam" id="PF16156">
    <property type="entry name" value="DUF4864"/>
    <property type="match status" value="1"/>
</dbReference>
<dbReference type="InterPro" id="IPR032347">
    <property type="entry name" value="DUF4864"/>
</dbReference>
<dbReference type="Proteomes" id="UP000693972">
    <property type="component" value="Unassembled WGS sequence"/>
</dbReference>
<feature type="signal peptide" evidence="1">
    <location>
        <begin position="1"/>
        <end position="21"/>
    </location>
</feature>
<sequence length="139" mass="15147">MIRAAVLSFVLSCAAALSASAQEMLAPNPEIEAVIGSQFNAFRAEDVIDAWQYASPNIQGLFGDPQNFGRMVQQAYPMVWNPAEVDFIDLQTFGAIIVQRVEVVDQAGNLHYLGYAMIETEDGWRINGVQVLQAPSLGA</sequence>
<dbReference type="RefSeq" id="WP_257893090.1">
    <property type="nucleotide sequence ID" value="NZ_JAIMBW010000001.1"/>
</dbReference>
<keyword evidence="3" id="KW-1185">Reference proteome</keyword>
<reference evidence="2 3" key="1">
    <citation type="submission" date="2021-07" db="EMBL/GenBank/DDBJ databases">
        <title>Karlodiniumbacter phycospheric gen. nov., sp. nov., a phycosphere bacterium isolated from karlodinium veneficum.</title>
        <authorList>
            <person name="Peng Y."/>
            <person name="Jiang L."/>
            <person name="Lee J."/>
        </authorList>
    </citation>
    <scope>NUCLEOTIDE SEQUENCE</scope>
    <source>
        <strain evidence="2 3">N5</strain>
    </source>
</reference>
<accession>A0A975TRM5</accession>
<keyword evidence="1" id="KW-0732">Signal</keyword>
<protein>
    <submittedName>
        <fullName evidence="2">DUF4864 domain-containing protein</fullName>
    </submittedName>
</protein>
<name>A0A975TRM5_9RHOB</name>
<evidence type="ECO:0000313" key="3">
    <source>
        <dbReference type="Proteomes" id="UP000693972"/>
    </source>
</evidence>
<organism evidence="2">
    <name type="scientific">Gymnodinialimonas phycosphaerae</name>
    <dbReference type="NCBI Taxonomy" id="2841589"/>
    <lineage>
        <taxon>Bacteria</taxon>
        <taxon>Pseudomonadati</taxon>
        <taxon>Pseudomonadota</taxon>
        <taxon>Alphaproteobacteria</taxon>
        <taxon>Rhodobacterales</taxon>
        <taxon>Paracoccaceae</taxon>
        <taxon>Gymnodinialimonas</taxon>
    </lineage>
</organism>
<proteinExistence type="predicted"/>